<dbReference type="OrthoDB" id="3678961at2759"/>
<dbReference type="GeneID" id="83177151"/>
<protein>
    <submittedName>
        <fullName evidence="1">Uncharacterized protein</fullName>
    </submittedName>
</protein>
<organism evidence="1 2">
    <name type="scientific">Penicillium cinerascens</name>
    <dbReference type="NCBI Taxonomy" id="70096"/>
    <lineage>
        <taxon>Eukaryota</taxon>
        <taxon>Fungi</taxon>
        <taxon>Dikarya</taxon>
        <taxon>Ascomycota</taxon>
        <taxon>Pezizomycotina</taxon>
        <taxon>Eurotiomycetes</taxon>
        <taxon>Eurotiomycetidae</taxon>
        <taxon>Eurotiales</taxon>
        <taxon>Aspergillaceae</taxon>
        <taxon>Penicillium</taxon>
    </lineage>
</organism>
<evidence type="ECO:0000313" key="1">
    <source>
        <dbReference type="EMBL" id="KAJ5216381.1"/>
    </source>
</evidence>
<reference evidence="1" key="2">
    <citation type="journal article" date="2023" name="IMA Fungus">
        <title>Comparative genomic study of the Penicillium genus elucidates a diverse pangenome and 15 lateral gene transfer events.</title>
        <authorList>
            <person name="Petersen C."/>
            <person name="Sorensen T."/>
            <person name="Nielsen M.R."/>
            <person name="Sondergaard T.E."/>
            <person name="Sorensen J.L."/>
            <person name="Fitzpatrick D.A."/>
            <person name="Frisvad J.C."/>
            <person name="Nielsen K.L."/>
        </authorList>
    </citation>
    <scope>NUCLEOTIDE SEQUENCE</scope>
    <source>
        <strain evidence="1">IBT 15544</strain>
    </source>
</reference>
<dbReference type="AlphaFoldDB" id="A0A9W9TBF4"/>
<accession>A0A9W9TBF4</accession>
<dbReference type="EMBL" id="JAPQKR010000005">
    <property type="protein sequence ID" value="KAJ5216381.1"/>
    <property type="molecule type" value="Genomic_DNA"/>
</dbReference>
<comment type="caution">
    <text evidence="1">The sequence shown here is derived from an EMBL/GenBank/DDBJ whole genome shotgun (WGS) entry which is preliminary data.</text>
</comment>
<sequence length="245" mass="27641">MSETSHQQPSPLAHRIVYNPNERNGLKRNERDVVEGDRLVGQLREDFGWDWVAITDVELYKCEWAFQFSIENESEGTRTKMESTELGMVVTEGREVSESVSASAGFSGFGFSATVNGSTESKTFTSSETSQIKRIEDTYVIPAKSSIFVYKRKYFFRCTTWFYHKGEKAYLKAGSRKTEGIFENSIVANEELISPTRLTGEGKIVVNPPRDAVRTTKVYNAGSFESNGIAIALQRVYPWVRIIIG</sequence>
<keyword evidence="2" id="KW-1185">Reference proteome</keyword>
<reference evidence="1" key="1">
    <citation type="submission" date="2022-12" db="EMBL/GenBank/DDBJ databases">
        <authorList>
            <person name="Petersen C."/>
        </authorList>
    </citation>
    <scope>NUCLEOTIDE SEQUENCE</scope>
    <source>
        <strain evidence="1">IBT 15544</strain>
    </source>
</reference>
<dbReference type="RefSeq" id="XP_058312194.1">
    <property type="nucleotide sequence ID" value="XM_058449850.1"/>
</dbReference>
<gene>
    <name evidence="1" type="ORF">N7498_002788</name>
</gene>
<evidence type="ECO:0000313" key="2">
    <source>
        <dbReference type="Proteomes" id="UP001150904"/>
    </source>
</evidence>
<name>A0A9W9TBF4_9EURO</name>
<proteinExistence type="predicted"/>
<dbReference type="Proteomes" id="UP001150904">
    <property type="component" value="Unassembled WGS sequence"/>
</dbReference>